<accession>A0ACB7IHX6</accession>
<dbReference type="EMBL" id="WQMT02000011">
    <property type="protein sequence ID" value="KAG9217570.1"/>
    <property type="molecule type" value="Genomic_DNA"/>
</dbReference>
<comment type="caution">
    <text evidence="1">The sequence shown here is derived from an EMBL/GenBank/DDBJ whole genome shotgun (WGS) entry which is preliminary data.</text>
</comment>
<protein>
    <submittedName>
        <fullName evidence="1">Uncharacterized protein</fullName>
    </submittedName>
</protein>
<reference evidence="1 2" key="1">
    <citation type="journal article" date="2021" name="Appl. Environ. Microbiol.">
        <title>Genetic linkage and physical mapping for an oyster mushroom Pleurotus cornucopiae and QTL analysis for the trait cap color.</title>
        <authorList>
            <person name="Zhang Y."/>
            <person name="Gao W."/>
            <person name="Sonnenberg A."/>
            <person name="Chen Q."/>
            <person name="Zhang J."/>
            <person name="Huang C."/>
        </authorList>
    </citation>
    <scope>NUCLEOTIDE SEQUENCE [LARGE SCALE GENOMIC DNA]</scope>
    <source>
        <strain evidence="1">CCMSSC00406</strain>
    </source>
</reference>
<dbReference type="Proteomes" id="UP000824881">
    <property type="component" value="Unassembled WGS sequence"/>
</dbReference>
<proteinExistence type="predicted"/>
<name>A0ACB7IHX6_PLECO</name>
<sequence length="408" mass="46174">MNITSKEAFFHYFGYTSALPASSPAVRYTCPGHPEPFVLIKPGLQALDRPNANDVGLVSGLTIQNDDPRIHYHGRWDDSPGTWWAGSGFKLHVQNAKTMKIRLGSLTTSPFAALGVSVNYEPFFTVNASAGWNDIPLPAAPRFKRSDKSVIRLNVEGWQNNRINLETIVFNRGAQLLPYKPSKLSFQFIGDSLSAGQYLPLGVDQAWPFLVGENFKAEHTINAQPGATLTDIPSYGNVHGVSFQFFKTEDTGYVWTSDHNYTTPWDFRRDRPSPTLSFISGMLKLANDVSQGVTPDQFVQEYLDFLKRLRTIYRTQSIFVFTPWGWPSADGNVWYYYDGKYEEIVRKQTALGDSRIFLVNTTGWVTFDDVFADNQHPNVPGHVKIANLFSEWLRDWGLRPERQWATLA</sequence>
<keyword evidence="2" id="KW-1185">Reference proteome</keyword>
<gene>
    <name evidence="1" type="ORF">CCMSSC00406_0008497</name>
</gene>
<evidence type="ECO:0000313" key="1">
    <source>
        <dbReference type="EMBL" id="KAG9217570.1"/>
    </source>
</evidence>
<evidence type="ECO:0000313" key="2">
    <source>
        <dbReference type="Proteomes" id="UP000824881"/>
    </source>
</evidence>
<organism evidence="1 2">
    <name type="scientific">Pleurotus cornucopiae</name>
    <name type="common">Cornucopia mushroom</name>
    <dbReference type="NCBI Taxonomy" id="5321"/>
    <lineage>
        <taxon>Eukaryota</taxon>
        <taxon>Fungi</taxon>
        <taxon>Dikarya</taxon>
        <taxon>Basidiomycota</taxon>
        <taxon>Agaricomycotina</taxon>
        <taxon>Agaricomycetes</taxon>
        <taxon>Agaricomycetidae</taxon>
        <taxon>Agaricales</taxon>
        <taxon>Pleurotineae</taxon>
        <taxon>Pleurotaceae</taxon>
        <taxon>Pleurotus</taxon>
    </lineage>
</organism>